<gene>
    <name evidence="1" type="ORF">ACFPFW_00820</name>
</gene>
<organism evidence="1 2">
    <name type="scientific">Flaviflagellibacter deserti</name>
    <dbReference type="NCBI Taxonomy" id="2267266"/>
    <lineage>
        <taxon>Bacteria</taxon>
        <taxon>Pseudomonadati</taxon>
        <taxon>Pseudomonadota</taxon>
        <taxon>Alphaproteobacteria</taxon>
        <taxon>Hyphomicrobiales</taxon>
        <taxon>Flaviflagellibacter</taxon>
    </lineage>
</organism>
<evidence type="ECO:0000313" key="1">
    <source>
        <dbReference type="EMBL" id="MFC5066554.1"/>
    </source>
</evidence>
<protein>
    <recommendedName>
        <fullName evidence="3">PD-(D/E)XK nuclease superfamily protein</fullName>
    </recommendedName>
</protein>
<reference evidence="2" key="1">
    <citation type="journal article" date="2019" name="Int. J. Syst. Evol. Microbiol.">
        <title>The Global Catalogue of Microorganisms (GCM) 10K type strain sequencing project: providing services to taxonomists for standard genome sequencing and annotation.</title>
        <authorList>
            <consortium name="The Broad Institute Genomics Platform"/>
            <consortium name="The Broad Institute Genome Sequencing Center for Infectious Disease"/>
            <person name="Wu L."/>
            <person name="Ma J."/>
        </authorList>
    </citation>
    <scope>NUCLEOTIDE SEQUENCE [LARGE SCALE GENOMIC DNA]</scope>
    <source>
        <strain evidence="2">CGMCC 1.16444</strain>
    </source>
</reference>
<dbReference type="RefSeq" id="WP_114955338.1">
    <property type="nucleotide sequence ID" value="NZ_JBHSJF010000001.1"/>
</dbReference>
<sequence length="398" mass="44210">MITKGRPVLIGETAQLLQREELTGSDGQFREEWLQNLIFEHPACIPMHEIEPGFPELLSICKELPTAHGNIDILFMTVNGDLVLAETKLWRNPQARREVVAQALDYASCLFGMGYIEFQAAIAKATGDPDDLYSRIANLPDAPSEAAFVDAVSHNLRRGRIVLLLIGDGIRAETERLVEVLQSHAGFHFTFALIELAVYLVPAYGRLVVPRTLAKTTMIERGIVRFSEANGLEVLPVPSLQSHKTSGITEEQFFDAIAKRGADLPALLKTFLAELEPLGVRPEFRKSLVLRWDPPEGKSINLGYIMQDGQIWTDATSWTSPSLSIAQRYVEVLAKEWGMQVDKERMSSGIWTIRVGGKAPRIEMVANRLSGWVTAIESFIGEVRTFIAERGISSDPVS</sequence>
<evidence type="ECO:0000313" key="2">
    <source>
        <dbReference type="Proteomes" id="UP001595796"/>
    </source>
</evidence>
<dbReference type="EMBL" id="JBHSJF010000001">
    <property type="protein sequence ID" value="MFC5066554.1"/>
    <property type="molecule type" value="Genomic_DNA"/>
</dbReference>
<evidence type="ECO:0008006" key="3">
    <source>
        <dbReference type="Google" id="ProtNLM"/>
    </source>
</evidence>
<dbReference type="Gene3D" id="3.40.1350.10">
    <property type="match status" value="1"/>
</dbReference>
<dbReference type="Proteomes" id="UP001595796">
    <property type="component" value="Unassembled WGS sequence"/>
</dbReference>
<name>A0ABV9YZ26_9HYPH</name>
<keyword evidence="2" id="KW-1185">Reference proteome</keyword>
<comment type="caution">
    <text evidence="1">The sequence shown here is derived from an EMBL/GenBank/DDBJ whole genome shotgun (WGS) entry which is preliminary data.</text>
</comment>
<proteinExistence type="predicted"/>
<dbReference type="InterPro" id="IPR011856">
    <property type="entry name" value="tRNA_endonuc-like_dom_sf"/>
</dbReference>
<accession>A0ABV9YZ26</accession>